<proteinExistence type="predicted"/>
<accession>A0A1Y6MEB8</accession>
<dbReference type="Proteomes" id="UP000195963">
    <property type="component" value="Unassembled WGS sequence"/>
</dbReference>
<evidence type="ECO:0000313" key="1">
    <source>
        <dbReference type="EMBL" id="SMY34110.1"/>
    </source>
</evidence>
<protein>
    <submittedName>
        <fullName evidence="1">Uncharacterized protein</fullName>
    </submittedName>
</protein>
<gene>
    <name evidence="1" type="ORF">PMAL9190_01501</name>
</gene>
<dbReference type="AlphaFoldDB" id="A0A1Y6MEB8"/>
<evidence type="ECO:0000313" key="2">
    <source>
        <dbReference type="Proteomes" id="UP000195963"/>
    </source>
</evidence>
<organism evidence="1 2">
    <name type="scientific">Photobacterium malacitanum</name>
    <dbReference type="NCBI Taxonomy" id="2204294"/>
    <lineage>
        <taxon>Bacteria</taxon>
        <taxon>Pseudomonadati</taxon>
        <taxon>Pseudomonadota</taxon>
        <taxon>Gammaproteobacteria</taxon>
        <taxon>Vibrionales</taxon>
        <taxon>Vibrionaceae</taxon>
        <taxon>Photobacterium</taxon>
    </lineage>
</organism>
<sequence>MGKLLCPVFSYVCASGGTTECESSYSYIIYVFEVLNRN</sequence>
<name>A0A1Y6MEB8_9GAMM</name>
<dbReference type="EMBL" id="FYAK01000002">
    <property type="protein sequence ID" value="SMY34110.1"/>
    <property type="molecule type" value="Genomic_DNA"/>
</dbReference>
<keyword evidence="2" id="KW-1185">Reference proteome</keyword>
<reference evidence="2" key="1">
    <citation type="submission" date="2017-06" db="EMBL/GenBank/DDBJ databases">
        <authorList>
            <person name="Rodrigo-Torres L."/>
            <person name="Arahal R.D."/>
            <person name="Lucena T."/>
        </authorList>
    </citation>
    <scope>NUCLEOTIDE SEQUENCE [LARGE SCALE GENOMIC DNA]</scope>
    <source>
        <strain evidence="2">CECT 9190</strain>
    </source>
</reference>